<dbReference type="EMBL" id="CP002606">
    <property type="protein sequence ID" value="AEA33497.1"/>
    <property type="molecule type" value="Genomic_DNA"/>
</dbReference>
<evidence type="ECO:0000256" key="1">
    <source>
        <dbReference type="ARBA" id="ARBA00006484"/>
    </source>
</evidence>
<dbReference type="FunFam" id="3.40.50.720:FF:000047">
    <property type="entry name" value="NADP-dependent L-serine/L-allo-threonine dehydrogenase"/>
    <property type="match status" value="1"/>
</dbReference>
<protein>
    <submittedName>
        <fullName evidence="4">Serine 3-dehydrogenase</fullName>
        <ecNumber evidence="4">1.1.1.276</ecNumber>
    </submittedName>
</protein>
<dbReference type="STRING" id="760142.Hipma_0526"/>
<dbReference type="eggNOG" id="COG4221">
    <property type="taxonomic scope" value="Bacteria"/>
</dbReference>
<dbReference type="InterPro" id="IPR036291">
    <property type="entry name" value="NAD(P)-bd_dom_sf"/>
</dbReference>
<dbReference type="FunCoup" id="F2LUH1">
    <property type="interactions" value="310"/>
</dbReference>
<dbReference type="PRINTS" id="PR00081">
    <property type="entry name" value="GDHRDH"/>
</dbReference>
<evidence type="ECO:0000313" key="4">
    <source>
        <dbReference type="EMBL" id="AEA33497.1"/>
    </source>
</evidence>
<reference evidence="4 5" key="1">
    <citation type="journal article" date="2011" name="Stand. Genomic Sci.">
        <title>Complete genome sequence of the thermophilic sulfur-reducer Hippea maritima type strain (MH(2)).</title>
        <authorList>
            <person name="Huntemann M."/>
            <person name="Lu M."/>
            <person name="Nolan M."/>
            <person name="Lapidus A."/>
            <person name="Lucas S."/>
            <person name="Hammon N."/>
            <person name="Deshpande S."/>
            <person name="Cheng J.F."/>
            <person name="Tapia R."/>
            <person name="Han C."/>
            <person name="Goodwin L."/>
            <person name="Pitluck S."/>
            <person name="Liolios K."/>
            <person name="Pagani I."/>
            <person name="Ivanova N."/>
            <person name="Ovchinikova G."/>
            <person name="Pati A."/>
            <person name="Chen A."/>
            <person name="Palaniappan K."/>
            <person name="Land M."/>
            <person name="Hauser L."/>
            <person name="Jeffries C.D."/>
            <person name="Detter J.C."/>
            <person name="Brambilla E.M."/>
            <person name="Rohde M."/>
            <person name="Spring S."/>
            <person name="Goker M."/>
            <person name="Woyke T."/>
            <person name="Bristow J."/>
            <person name="Eisen J.A."/>
            <person name="Markowitz V."/>
            <person name="Hugenholtz P."/>
            <person name="Kyrpides N.C."/>
            <person name="Klenk H.P."/>
            <person name="Mavromatis K."/>
        </authorList>
    </citation>
    <scope>NUCLEOTIDE SEQUENCE [LARGE SCALE GENOMIC DNA]</scope>
    <source>
        <strain evidence="5">ATCC 700847 / DSM 10411 / MH2</strain>
    </source>
</reference>
<dbReference type="InParanoid" id="F2LUH1"/>
<dbReference type="GO" id="GO:0031132">
    <property type="term" value="F:serine 3-dehydrogenase activity"/>
    <property type="evidence" value="ECO:0007669"/>
    <property type="project" value="UniProtKB-EC"/>
</dbReference>
<reference evidence="5" key="2">
    <citation type="submission" date="2011-03" db="EMBL/GenBank/DDBJ databases">
        <title>The complete genome of Hippea maritima DSM 10411.</title>
        <authorList>
            <consortium name="US DOE Joint Genome Institute (JGI-PGF)"/>
            <person name="Lucas S."/>
            <person name="Copeland A."/>
            <person name="Lapidus A."/>
            <person name="Bruce D."/>
            <person name="Goodwin L."/>
            <person name="Pitluck S."/>
            <person name="Peters L."/>
            <person name="Kyrpides N."/>
            <person name="Mavromatis K."/>
            <person name="Pagani I."/>
            <person name="Ivanova N."/>
            <person name="Mikhailova N."/>
            <person name="Lu M."/>
            <person name="Detter J.C."/>
            <person name="Tapia R."/>
            <person name="Han C."/>
            <person name="Land M."/>
            <person name="Hauser L."/>
            <person name="Markowitz V."/>
            <person name="Cheng J.-F."/>
            <person name="Hugenholtz P."/>
            <person name="Woyke T."/>
            <person name="Wu D."/>
            <person name="Spring S."/>
            <person name="Schroeder M."/>
            <person name="Brambilla E."/>
            <person name="Klenk H.-P."/>
            <person name="Eisen J.A."/>
        </authorList>
    </citation>
    <scope>NUCLEOTIDE SEQUENCE [LARGE SCALE GENOMIC DNA]</scope>
    <source>
        <strain evidence="5">ATCC 700847 / DSM 10411 / MH2</strain>
    </source>
</reference>
<comment type="similarity">
    <text evidence="1 3">Belongs to the short-chain dehydrogenases/reductases (SDR) family.</text>
</comment>
<dbReference type="EC" id="1.1.1.276" evidence="4"/>
<dbReference type="KEGG" id="hmr:Hipma_0526"/>
<dbReference type="Proteomes" id="UP000008139">
    <property type="component" value="Chromosome"/>
</dbReference>
<keyword evidence="5" id="KW-1185">Reference proteome</keyword>
<dbReference type="CDD" id="cd05346">
    <property type="entry name" value="SDR_c5"/>
    <property type="match status" value="1"/>
</dbReference>
<dbReference type="Gene3D" id="3.40.50.720">
    <property type="entry name" value="NAD(P)-binding Rossmann-like Domain"/>
    <property type="match status" value="1"/>
</dbReference>
<dbReference type="PANTHER" id="PTHR42901:SF1">
    <property type="entry name" value="ALCOHOL DEHYDROGENASE"/>
    <property type="match status" value="1"/>
</dbReference>
<gene>
    <name evidence="4" type="ordered locus">Hipma_0526</name>
</gene>
<dbReference type="PROSITE" id="PS00061">
    <property type="entry name" value="ADH_SHORT"/>
    <property type="match status" value="1"/>
</dbReference>
<dbReference type="PANTHER" id="PTHR42901">
    <property type="entry name" value="ALCOHOL DEHYDROGENASE"/>
    <property type="match status" value="1"/>
</dbReference>
<name>F2LUH1_HIPMA</name>
<dbReference type="SUPFAM" id="SSF51735">
    <property type="entry name" value="NAD(P)-binding Rossmann-fold domains"/>
    <property type="match status" value="1"/>
</dbReference>
<dbReference type="OrthoDB" id="658698at2"/>
<dbReference type="PRINTS" id="PR00080">
    <property type="entry name" value="SDRFAMILY"/>
</dbReference>
<sequence>MAKVALITGASSGIGKATAEIFAKNSIDLIITARRLERLIDLKDELEGKYNIKVLPMKLDIRNKDEVIESLTNLPPVWRDVEILVNNAGLSKGLEKLQDGKINNWEVMIDTNIKGLLYATKAILPSMIQRNSGTIVNIASIAGHETYPGGNVYCATKAAVLQLSKALRMDVLGTNVRVISIDPGMVETEFSIVRFDGDKEKAKKVYENIIPLTAEDVAEAVWFAVSRPTHVTIEDMVIMPTQQASVLLNVKNYKKL</sequence>
<accession>F2LUH1</accession>
<proteinExistence type="inferred from homology"/>
<dbReference type="PIRSF" id="PIRSF000126">
    <property type="entry name" value="11-beta-HSD1"/>
    <property type="match status" value="1"/>
</dbReference>
<dbReference type="Pfam" id="PF00106">
    <property type="entry name" value="adh_short"/>
    <property type="match status" value="1"/>
</dbReference>
<dbReference type="RefSeq" id="WP_013681538.1">
    <property type="nucleotide sequence ID" value="NC_015318.1"/>
</dbReference>
<dbReference type="AlphaFoldDB" id="F2LUH1"/>
<dbReference type="HOGENOM" id="CLU_010194_2_10_7"/>
<evidence type="ECO:0000256" key="3">
    <source>
        <dbReference type="RuleBase" id="RU000363"/>
    </source>
</evidence>
<keyword evidence="2 4" id="KW-0560">Oxidoreductase</keyword>
<evidence type="ECO:0000313" key="5">
    <source>
        <dbReference type="Proteomes" id="UP000008139"/>
    </source>
</evidence>
<evidence type="ECO:0000256" key="2">
    <source>
        <dbReference type="ARBA" id="ARBA00023002"/>
    </source>
</evidence>
<organism evidence="4 5">
    <name type="scientific">Hippea maritima (strain ATCC 700847 / DSM 10411 / MH2)</name>
    <dbReference type="NCBI Taxonomy" id="760142"/>
    <lineage>
        <taxon>Bacteria</taxon>
        <taxon>Pseudomonadati</taxon>
        <taxon>Campylobacterota</taxon>
        <taxon>Desulfurellia</taxon>
        <taxon>Desulfurellales</taxon>
        <taxon>Hippeaceae</taxon>
        <taxon>Hippea</taxon>
    </lineage>
</organism>
<dbReference type="InterPro" id="IPR002347">
    <property type="entry name" value="SDR_fam"/>
</dbReference>
<dbReference type="InterPro" id="IPR020904">
    <property type="entry name" value="Sc_DH/Rdtase_CS"/>
</dbReference>